<dbReference type="SUPFAM" id="SSF82689">
    <property type="entry name" value="Mechanosensitive channel protein MscS (YggB), C-terminal domain"/>
    <property type="match status" value="1"/>
</dbReference>
<feature type="transmembrane region" description="Helical" evidence="8">
    <location>
        <begin position="655"/>
        <end position="674"/>
    </location>
</feature>
<feature type="transmembrane region" description="Helical" evidence="8">
    <location>
        <begin position="318"/>
        <end position="339"/>
    </location>
</feature>
<dbReference type="Pfam" id="PF21082">
    <property type="entry name" value="MS_channel_3rd"/>
    <property type="match status" value="1"/>
</dbReference>
<organism evidence="12 13">
    <name type="scientific">Desulfobacter latus</name>
    <dbReference type="NCBI Taxonomy" id="2292"/>
    <lineage>
        <taxon>Bacteria</taxon>
        <taxon>Pseudomonadati</taxon>
        <taxon>Thermodesulfobacteriota</taxon>
        <taxon>Desulfobacteria</taxon>
        <taxon>Desulfobacterales</taxon>
        <taxon>Desulfobacteraceae</taxon>
        <taxon>Desulfobacter</taxon>
    </lineage>
</organism>
<dbReference type="InterPro" id="IPR011066">
    <property type="entry name" value="MscS_channel_C_sf"/>
</dbReference>
<feature type="transmembrane region" description="Helical" evidence="8">
    <location>
        <begin position="418"/>
        <end position="436"/>
    </location>
</feature>
<feature type="transmembrane region" description="Helical" evidence="8">
    <location>
        <begin position="489"/>
        <end position="510"/>
    </location>
</feature>
<dbReference type="PANTHER" id="PTHR30347">
    <property type="entry name" value="POTASSIUM CHANNEL RELATED"/>
    <property type="match status" value="1"/>
</dbReference>
<keyword evidence="13" id="KW-1185">Reference proteome</keyword>
<dbReference type="InterPro" id="IPR006685">
    <property type="entry name" value="MscS_channel_2nd"/>
</dbReference>
<feature type="domain" description="Mechanosensitive ion channel MscS C-terminal" evidence="10">
    <location>
        <begin position="747"/>
        <end position="828"/>
    </location>
</feature>
<evidence type="ECO:0000313" key="13">
    <source>
        <dbReference type="Proteomes" id="UP000553343"/>
    </source>
</evidence>
<keyword evidence="7" id="KW-0175">Coiled coil</keyword>
<dbReference type="EMBL" id="JACADJ010000001">
    <property type="protein sequence ID" value="NWH03413.1"/>
    <property type="molecule type" value="Genomic_DNA"/>
</dbReference>
<protein>
    <submittedName>
        <fullName evidence="12">Mechanosensitive ion channel</fullName>
    </submittedName>
</protein>
<dbReference type="Pfam" id="PF21088">
    <property type="entry name" value="MS_channel_1st"/>
    <property type="match status" value="1"/>
</dbReference>
<dbReference type="Proteomes" id="UP000553343">
    <property type="component" value="Unassembled WGS sequence"/>
</dbReference>
<feature type="coiled-coil region" evidence="7">
    <location>
        <begin position="102"/>
        <end position="190"/>
    </location>
</feature>
<evidence type="ECO:0000259" key="10">
    <source>
        <dbReference type="Pfam" id="PF21082"/>
    </source>
</evidence>
<reference evidence="12 13" key="1">
    <citation type="submission" date="2020-06" db="EMBL/GenBank/DDBJ databases">
        <title>High-quality draft genome of sulfate reducer Desulfobacter latus type strain AcrS2 isolated from marine sediment.</title>
        <authorList>
            <person name="Hoppe M."/>
            <person name="Larsen C.K."/>
            <person name="Marshall I.P.G."/>
            <person name="Schramm A."/>
            <person name="Marietou A.G."/>
        </authorList>
    </citation>
    <scope>NUCLEOTIDE SEQUENCE [LARGE SCALE GENOMIC DNA]</scope>
    <source>
        <strain evidence="12 13">AcRS2</strain>
    </source>
</reference>
<feature type="transmembrane region" description="Helical" evidence="8">
    <location>
        <begin position="457"/>
        <end position="477"/>
    </location>
</feature>
<dbReference type="SUPFAM" id="SSF82861">
    <property type="entry name" value="Mechanosensitive channel protein MscS (YggB), transmembrane region"/>
    <property type="match status" value="1"/>
</dbReference>
<comment type="similarity">
    <text evidence="2">Belongs to the MscS (TC 1.A.23) family.</text>
</comment>
<comment type="caution">
    <text evidence="12">The sequence shown here is derived from an EMBL/GenBank/DDBJ whole genome shotgun (WGS) entry which is preliminary data.</text>
</comment>
<evidence type="ECO:0000256" key="2">
    <source>
        <dbReference type="ARBA" id="ARBA00008017"/>
    </source>
</evidence>
<sequence length="865" mass="98866">MKKLDVQFISRSFVILFAGFTLFSGFTLAFAEPEQDSTSQLIDEVGIILEKSLNTELNDLEKYKKRIASEAQNQVYLTAAYNGYRVQFSSFWNLLLSEDVDIVQLQKSKAELKTVMVDAQNMFQDLIPRKEAVKQELEHLENQKLLVDRQLAELAGVKENTPSNSQPLTIENMATRLARVLKEKEALLSRLDQIYTGSLDKLKEIKETYTNLDAQFEKNIEQKKAKGLFERTNKETRVGALYSLEQEFRTLIEQLFIISDPQFWISGVEELWQDAQLLAVSFFFVLAAVFAILWRLRKEASGLTTLPVVQNLGAWHQMAAELLIMSIIPAGTALTIFLYSRLDRMVLVSRIFLEAALVIMILLACRWICRSLKTVFAEAVGGESNAGYLIFFTRAVAVFILTHGVLRDVLGQSSGLLILLRMTGAFIMFVWTLKAWRDVDFNTLKSPGESHQDRNQLIRLLTTKYVMLLLSGVSLMLDMIGYELLASHWVRSWIESLVVFFWWAIFLHLLQEWDLYYREKSHNRTDAFAYDDYPFQWLLIRAGQFCWMVTLSIFMLLIWGNSQTVLGHLYRVLALPLNIGNMQFSFLGAIFAGLVIIFTYALVRIWKWLFQKKFLSRSGMVQGLQESITTISAYIIWAIGLLIALHVFGLNTASLAVAFGALGIGIGFGLQNIVNNFISGIILLFERPIQVGDDVEVNGTWARVRKINVRSTVVQTYDNASLIIPNADFISNQVTNWSFKDKRIRRKISVGVAYGSDVELVRKVLLQVAGDAPNVLRYPKPDVLFTDFGDSALIFVLRLWTDIDHMLEVDTHVRFEVDKNFRENHIEISFPQRDIHIRSIEGAERFFPAKAPESQPPEQEKTHDD</sequence>
<feature type="transmembrane region" description="Helical" evidence="8">
    <location>
        <begin position="277"/>
        <end position="297"/>
    </location>
</feature>
<keyword evidence="4 8" id="KW-0812">Transmembrane</keyword>
<dbReference type="InterPro" id="IPR049278">
    <property type="entry name" value="MS_channel_C"/>
</dbReference>
<dbReference type="InterPro" id="IPR023408">
    <property type="entry name" value="MscS_beta-dom_sf"/>
</dbReference>
<dbReference type="Gene3D" id="1.10.287.1260">
    <property type="match status" value="1"/>
</dbReference>
<evidence type="ECO:0000256" key="5">
    <source>
        <dbReference type="ARBA" id="ARBA00022989"/>
    </source>
</evidence>
<evidence type="ECO:0000313" key="12">
    <source>
        <dbReference type="EMBL" id="NWH03413.1"/>
    </source>
</evidence>
<dbReference type="PANTHER" id="PTHR30347:SF1">
    <property type="entry name" value="MECHANOSENSITIVE CHANNEL MSCK"/>
    <property type="match status" value="1"/>
</dbReference>
<evidence type="ECO:0000256" key="6">
    <source>
        <dbReference type="ARBA" id="ARBA00023136"/>
    </source>
</evidence>
<feature type="transmembrane region" description="Helical" evidence="8">
    <location>
        <begin position="582"/>
        <end position="606"/>
    </location>
</feature>
<keyword evidence="3" id="KW-1003">Cell membrane</keyword>
<feature type="transmembrane region" description="Helical" evidence="8">
    <location>
        <begin position="627"/>
        <end position="649"/>
    </location>
</feature>
<accession>A0A850SVG3</accession>
<evidence type="ECO:0000256" key="1">
    <source>
        <dbReference type="ARBA" id="ARBA00004651"/>
    </source>
</evidence>
<evidence type="ECO:0000259" key="9">
    <source>
        <dbReference type="Pfam" id="PF00924"/>
    </source>
</evidence>
<evidence type="ECO:0000256" key="7">
    <source>
        <dbReference type="SAM" id="Coils"/>
    </source>
</evidence>
<feature type="domain" description="Mechanosensitive ion channel transmembrane helices 2/3" evidence="11">
    <location>
        <begin position="630"/>
        <end position="671"/>
    </location>
</feature>
<evidence type="ECO:0000256" key="8">
    <source>
        <dbReference type="SAM" id="Phobius"/>
    </source>
</evidence>
<feature type="transmembrane region" description="Helical" evidence="8">
    <location>
        <begin position="386"/>
        <end position="406"/>
    </location>
</feature>
<comment type="subcellular location">
    <subcellularLocation>
        <location evidence="1">Cell membrane</location>
        <topology evidence="1">Multi-pass membrane protein</topology>
    </subcellularLocation>
</comment>
<dbReference type="GO" id="GO:0005886">
    <property type="term" value="C:plasma membrane"/>
    <property type="evidence" value="ECO:0007669"/>
    <property type="project" value="UniProtKB-SubCell"/>
</dbReference>
<feature type="transmembrane region" description="Helical" evidence="8">
    <location>
        <begin position="545"/>
        <end position="562"/>
    </location>
</feature>
<feature type="domain" description="Mechanosensitive ion channel MscS" evidence="9">
    <location>
        <begin position="672"/>
        <end position="738"/>
    </location>
</feature>
<dbReference type="RefSeq" id="WP_178364870.1">
    <property type="nucleotide sequence ID" value="NZ_JACADJ010000001.1"/>
</dbReference>
<dbReference type="Gene3D" id="2.30.30.60">
    <property type="match status" value="1"/>
</dbReference>
<evidence type="ECO:0000259" key="11">
    <source>
        <dbReference type="Pfam" id="PF21088"/>
    </source>
</evidence>
<dbReference type="GO" id="GO:0008381">
    <property type="term" value="F:mechanosensitive monoatomic ion channel activity"/>
    <property type="evidence" value="ECO:0007669"/>
    <property type="project" value="UniProtKB-ARBA"/>
</dbReference>
<evidence type="ECO:0000256" key="4">
    <source>
        <dbReference type="ARBA" id="ARBA00022692"/>
    </source>
</evidence>
<gene>
    <name evidence="12" type="ORF">HXW94_00100</name>
</gene>
<dbReference type="Pfam" id="PF00924">
    <property type="entry name" value="MS_channel_2nd"/>
    <property type="match status" value="1"/>
</dbReference>
<dbReference type="InterPro" id="IPR052702">
    <property type="entry name" value="MscS-like_channel"/>
</dbReference>
<dbReference type="InterPro" id="IPR049142">
    <property type="entry name" value="MS_channel_1st"/>
</dbReference>
<name>A0A850SVG3_9BACT</name>
<dbReference type="InterPro" id="IPR011014">
    <property type="entry name" value="MscS_channel_TM-2"/>
</dbReference>
<feature type="transmembrane region" description="Helical" evidence="8">
    <location>
        <begin position="345"/>
        <end position="365"/>
    </location>
</feature>
<dbReference type="SUPFAM" id="SSF50182">
    <property type="entry name" value="Sm-like ribonucleoproteins"/>
    <property type="match status" value="1"/>
</dbReference>
<keyword evidence="6 8" id="KW-0472">Membrane</keyword>
<keyword evidence="5 8" id="KW-1133">Transmembrane helix</keyword>
<dbReference type="Gene3D" id="3.30.70.100">
    <property type="match status" value="1"/>
</dbReference>
<dbReference type="InterPro" id="IPR010920">
    <property type="entry name" value="LSM_dom_sf"/>
</dbReference>
<evidence type="ECO:0000256" key="3">
    <source>
        <dbReference type="ARBA" id="ARBA00022475"/>
    </source>
</evidence>
<dbReference type="AlphaFoldDB" id="A0A850SVG3"/>
<proteinExistence type="inferred from homology"/>